<dbReference type="PANTHER" id="PTHR30346:SF30">
    <property type="entry name" value="SMALL NEUTRAL PROTEASE REGULATORY PROTEIN"/>
    <property type="match status" value="1"/>
</dbReference>
<keyword evidence="4" id="KW-0804">Transcription</keyword>
<dbReference type="SUPFAM" id="SSF53850">
    <property type="entry name" value="Periplasmic binding protein-like II"/>
    <property type="match status" value="1"/>
</dbReference>
<dbReference type="Proteomes" id="UP000594015">
    <property type="component" value="Chromosome"/>
</dbReference>
<evidence type="ECO:0000259" key="6">
    <source>
        <dbReference type="Pfam" id="PF03466"/>
    </source>
</evidence>
<accession>A0AAE7P082</accession>
<evidence type="ECO:0000256" key="3">
    <source>
        <dbReference type="ARBA" id="ARBA00023125"/>
    </source>
</evidence>
<reference evidence="7 8" key="1">
    <citation type="submission" date="2018-06" db="EMBL/GenBank/DDBJ databases">
        <title>Comparative genomics of Bradyrhizobium nodulating Arachidis hypogaea.</title>
        <authorList>
            <person name="Li Y."/>
        </authorList>
    </citation>
    <scope>NUCLEOTIDE SEQUENCE [LARGE SCALE GENOMIC DNA]</scope>
    <source>
        <strain evidence="7 8">CCBAU 051107</strain>
    </source>
</reference>
<dbReference type="GO" id="GO:0003677">
    <property type="term" value="F:DNA binding"/>
    <property type="evidence" value="ECO:0007669"/>
    <property type="project" value="UniProtKB-KW"/>
</dbReference>
<sequence length="228" mass="24921">MPERLDADDEAAFTRVIVGFTESASFSPIVASVMTRFRQSWPNVMLVLEEDLSETLAGAVEQGRLDLAFVRPPIRTPNQLSIDALGDEPMVVAMPREHRFAQRSSVKLRELAAEDFVLRRRTTGLQAAILSACREEGFSPRITQQAPQLSTIINLVAASMGVAIVPECMNSVRPERVVFVAISDLGVRAQLGLLRKKGGSHVVQRFMEVARSASHQSPPRGRSGGSAK</sequence>
<dbReference type="KEGG" id="barh:WN72_33570"/>
<dbReference type="GO" id="GO:0032993">
    <property type="term" value="C:protein-DNA complex"/>
    <property type="evidence" value="ECO:0007669"/>
    <property type="project" value="TreeGrafter"/>
</dbReference>
<evidence type="ECO:0000313" key="8">
    <source>
        <dbReference type="Proteomes" id="UP000594015"/>
    </source>
</evidence>
<evidence type="ECO:0000256" key="5">
    <source>
        <dbReference type="SAM" id="MobiDB-lite"/>
    </source>
</evidence>
<gene>
    <name evidence="7" type="ORF">WN72_33570</name>
</gene>
<evidence type="ECO:0000313" key="7">
    <source>
        <dbReference type="EMBL" id="QOZ73715.1"/>
    </source>
</evidence>
<dbReference type="GO" id="GO:0003700">
    <property type="term" value="F:DNA-binding transcription factor activity"/>
    <property type="evidence" value="ECO:0007669"/>
    <property type="project" value="TreeGrafter"/>
</dbReference>
<comment type="similarity">
    <text evidence="1">Belongs to the LysR transcriptional regulatory family.</text>
</comment>
<name>A0AAE7P082_9BRAD</name>
<dbReference type="AlphaFoldDB" id="A0AAE7P082"/>
<dbReference type="InterPro" id="IPR005119">
    <property type="entry name" value="LysR_subst-bd"/>
</dbReference>
<feature type="region of interest" description="Disordered" evidence="5">
    <location>
        <begin position="209"/>
        <end position="228"/>
    </location>
</feature>
<keyword evidence="3" id="KW-0238">DNA-binding</keyword>
<keyword evidence="2" id="KW-0805">Transcription regulation</keyword>
<dbReference type="PANTHER" id="PTHR30346">
    <property type="entry name" value="TRANSCRIPTIONAL DUAL REGULATOR HCAR-RELATED"/>
    <property type="match status" value="1"/>
</dbReference>
<evidence type="ECO:0000256" key="2">
    <source>
        <dbReference type="ARBA" id="ARBA00023015"/>
    </source>
</evidence>
<dbReference type="RefSeq" id="WP_092219989.1">
    <property type="nucleotide sequence ID" value="NZ_CP030050.1"/>
</dbReference>
<dbReference type="EMBL" id="CP030050">
    <property type="protein sequence ID" value="QOZ73715.1"/>
    <property type="molecule type" value="Genomic_DNA"/>
</dbReference>
<evidence type="ECO:0000256" key="1">
    <source>
        <dbReference type="ARBA" id="ARBA00009437"/>
    </source>
</evidence>
<proteinExistence type="inferred from homology"/>
<protein>
    <recommendedName>
        <fullName evidence="6">LysR substrate-binding domain-containing protein</fullName>
    </recommendedName>
</protein>
<feature type="domain" description="LysR substrate-binding" evidence="6">
    <location>
        <begin position="16"/>
        <end position="212"/>
    </location>
</feature>
<dbReference type="Pfam" id="PF03466">
    <property type="entry name" value="LysR_substrate"/>
    <property type="match status" value="1"/>
</dbReference>
<evidence type="ECO:0000256" key="4">
    <source>
        <dbReference type="ARBA" id="ARBA00023163"/>
    </source>
</evidence>
<organism evidence="7 8">
    <name type="scientific">Bradyrhizobium arachidis</name>
    <dbReference type="NCBI Taxonomy" id="858423"/>
    <lineage>
        <taxon>Bacteria</taxon>
        <taxon>Pseudomonadati</taxon>
        <taxon>Pseudomonadota</taxon>
        <taxon>Alphaproteobacteria</taxon>
        <taxon>Hyphomicrobiales</taxon>
        <taxon>Nitrobacteraceae</taxon>
        <taxon>Bradyrhizobium</taxon>
    </lineage>
</organism>
<dbReference type="Gene3D" id="3.40.190.10">
    <property type="entry name" value="Periplasmic binding protein-like II"/>
    <property type="match status" value="2"/>
</dbReference>